<protein>
    <submittedName>
        <fullName evidence="1">Uncharacterized protein</fullName>
    </submittedName>
</protein>
<reference evidence="1 2" key="1">
    <citation type="journal article" date="2023" name="Int. J. Mol. Sci.">
        <title>De Novo Assembly and Annotation of 11 Diverse Shrub Willow (Salix) Genomes Reveals Novel Gene Organization in Sex-Linked Regions.</title>
        <authorList>
            <person name="Hyden B."/>
            <person name="Feng K."/>
            <person name="Yates T.B."/>
            <person name="Jawdy S."/>
            <person name="Cereghino C."/>
            <person name="Smart L.B."/>
            <person name="Muchero W."/>
        </authorList>
    </citation>
    <scope>NUCLEOTIDE SEQUENCE [LARGE SCALE GENOMIC DNA]</scope>
    <source>
        <tissue evidence="1">Shoot tip</tissue>
    </source>
</reference>
<name>A0AAD6L5D5_9ROSI</name>
<comment type="caution">
    <text evidence="1">The sequence shown here is derived from an EMBL/GenBank/DDBJ whole genome shotgun (WGS) entry which is preliminary data.</text>
</comment>
<sequence>MNTWTFSVAMESEITLRSCYSCFIEEFPVPEFQEHRRYWQLLSSSLLLSFYTLERNAV</sequence>
<gene>
    <name evidence="1" type="ORF">OIU84_000651</name>
</gene>
<feature type="non-terminal residue" evidence="1">
    <location>
        <position position="58"/>
    </location>
</feature>
<organism evidence="1 2">
    <name type="scientific">Salix udensis</name>
    <dbReference type="NCBI Taxonomy" id="889485"/>
    <lineage>
        <taxon>Eukaryota</taxon>
        <taxon>Viridiplantae</taxon>
        <taxon>Streptophyta</taxon>
        <taxon>Embryophyta</taxon>
        <taxon>Tracheophyta</taxon>
        <taxon>Spermatophyta</taxon>
        <taxon>Magnoliopsida</taxon>
        <taxon>eudicotyledons</taxon>
        <taxon>Gunneridae</taxon>
        <taxon>Pentapetalae</taxon>
        <taxon>rosids</taxon>
        <taxon>fabids</taxon>
        <taxon>Malpighiales</taxon>
        <taxon>Salicaceae</taxon>
        <taxon>Saliceae</taxon>
        <taxon>Salix</taxon>
    </lineage>
</organism>
<evidence type="ECO:0000313" key="2">
    <source>
        <dbReference type="Proteomes" id="UP001162972"/>
    </source>
</evidence>
<keyword evidence="2" id="KW-1185">Reference proteome</keyword>
<dbReference type="AlphaFoldDB" id="A0AAD6L5D5"/>
<accession>A0AAD6L5D5</accession>
<proteinExistence type="predicted"/>
<dbReference type="EMBL" id="JAPFFJ010000001">
    <property type="protein sequence ID" value="KAJ6435500.1"/>
    <property type="molecule type" value="Genomic_DNA"/>
</dbReference>
<dbReference type="Proteomes" id="UP001162972">
    <property type="component" value="Chromosome 18"/>
</dbReference>
<evidence type="ECO:0000313" key="1">
    <source>
        <dbReference type="EMBL" id="KAJ6435500.1"/>
    </source>
</evidence>